<evidence type="ECO:0000256" key="7">
    <source>
        <dbReference type="PROSITE-ProRule" id="PRU10141"/>
    </source>
</evidence>
<evidence type="ECO:0000256" key="3">
    <source>
        <dbReference type="ARBA" id="ARBA00022679"/>
    </source>
</evidence>
<keyword evidence="5" id="KW-0418">Kinase</keyword>
<dbReference type="InterPro" id="IPR000961">
    <property type="entry name" value="AGC-kinase_C"/>
</dbReference>
<feature type="domain" description="Protein kinase" evidence="9">
    <location>
        <begin position="12"/>
        <end position="320"/>
    </location>
</feature>
<dbReference type="PROSITE" id="PS51285">
    <property type="entry name" value="AGC_KINASE_CTER"/>
    <property type="match status" value="1"/>
</dbReference>
<keyword evidence="2" id="KW-0597">Phosphoprotein</keyword>
<feature type="binding site" evidence="7">
    <location>
        <position position="41"/>
    </location>
    <ligand>
        <name>ATP</name>
        <dbReference type="ChEBI" id="CHEBI:30616"/>
    </ligand>
</feature>
<comment type="similarity">
    <text evidence="8">Belongs to the protein kinase superfamily.</text>
</comment>
<feature type="domain" description="AGC-kinase C-terminal" evidence="10">
    <location>
        <begin position="257"/>
        <end position="320"/>
    </location>
</feature>
<dbReference type="AlphaFoldDB" id="A0A974CGB1"/>
<dbReference type="PROSITE" id="PS00108">
    <property type="entry name" value="PROTEIN_KINASE_ST"/>
    <property type="match status" value="1"/>
</dbReference>
<evidence type="ECO:0000256" key="8">
    <source>
        <dbReference type="RuleBase" id="RU000304"/>
    </source>
</evidence>
<evidence type="ECO:0000256" key="5">
    <source>
        <dbReference type="ARBA" id="ARBA00022777"/>
    </source>
</evidence>
<dbReference type="Gene3D" id="1.10.510.10">
    <property type="entry name" value="Transferase(Phosphotransferase) domain 1"/>
    <property type="match status" value="1"/>
</dbReference>
<dbReference type="SMART" id="SM00220">
    <property type="entry name" value="S_TKc"/>
    <property type="match status" value="1"/>
</dbReference>
<evidence type="ECO:0000256" key="1">
    <source>
        <dbReference type="ARBA" id="ARBA00022527"/>
    </source>
</evidence>
<proteinExistence type="inferred from homology"/>
<evidence type="ECO:0000259" key="10">
    <source>
        <dbReference type="PROSITE" id="PS51285"/>
    </source>
</evidence>
<keyword evidence="6 7" id="KW-0067">ATP-binding</keyword>
<dbReference type="PROSITE" id="PS00107">
    <property type="entry name" value="PROTEIN_KINASE_ATP"/>
    <property type="match status" value="1"/>
</dbReference>
<sequence length="320" mass="36802">VQQSSWTSIEDYDLKSLIGKGAFGKIYRAKHKQSTETVAIKALKKEGIFSAWDANRIHLEKDILELATRKQNPFVVGLFASFQTEHHLCLVMDYCAGGDLLDYLERPFPLEKTAFYAGCIVLGLQFLHKHNIIHRDIKPENILIASDGYLKITDFGLSKKTKIYGGVAWTICGTLYYMAPELIECDRHTKSVDWWALGIMIYEMLVSVPPFTGPNAIIHERIKRDEPTYPLLIKDPKKRLGASDRDAEEVMECSFFEQLDFDALSKKKITPPFIPKKKSRGCFSRMFPKCRRQLKLSNSQYKQTPKLVEREFQDFDCSML</sequence>
<evidence type="ECO:0000313" key="11">
    <source>
        <dbReference type="EMBL" id="OCT72658.1"/>
    </source>
</evidence>
<dbReference type="InterPro" id="IPR008271">
    <property type="entry name" value="Ser/Thr_kinase_AS"/>
</dbReference>
<dbReference type="FunFam" id="1.10.510.10:FF:000210">
    <property type="entry name" value="Non-specific serine/threonine protein kinase"/>
    <property type="match status" value="1"/>
</dbReference>
<dbReference type="PROSITE" id="PS50011">
    <property type="entry name" value="PROTEIN_KINASE_DOM"/>
    <property type="match status" value="1"/>
</dbReference>
<evidence type="ECO:0000256" key="6">
    <source>
        <dbReference type="ARBA" id="ARBA00022840"/>
    </source>
</evidence>
<evidence type="ECO:0000313" key="12">
    <source>
        <dbReference type="Proteomes" id="UP000694892"/>
    </source>
</evidence>
<keyword evidence="3" id="KW-0808">Transferase</keyword>
<dbReference type="OMA" id="NSGHNHT"/>
<dbReference type="InterPro" id="IPR000719">
    <property type="entry name" value="Prot_kinase_dom"/>
</dbReference>
<feature type="non-terminal residue" evidence="11">
    <location>
        <position position="1"/>
    </location>
</feature>
<organism evidence="11 12">
    <name type="scientific">Xenopus laevis</name>
    <name type="common">African clawed frog</name>
    <dbReference type="NCBI Taxonomy" id="8355"/>
    <lineage>
        <taxon>Eukaryota</taxon>
        <taxon>Metazoa</taxon>
        <taxon>Chordata</taxon>
        <taxon>Craniata</taxon>
        <taxon>Vertebrata</taxon>
        <taxon>Euteleostomi</taxon>
        <taxon>Amphibia</taxon>
        <taxon>Batrachia</taxon>
        <taxon>Anura</taxon>
        <taxon>Pipoidea</taxon>
        <taxon>Pipidae</taxon>
        <taxon>Xenopodinae</taxon>
        <taxon>Xenopus</taxon>
        <taxon>Xenopus</taxon>
    </lineage>
</organism>
<keyword evidence="4 7" id="KW-0547">Nucleotide-binding</keyword>
<dbReference type="EMBL" id="CM004478">
    <property type="protein sequence ID" value="OCT72658.1"/>
    <property type="molecule type" value="Genomic_DNA"/>
</dbReference>
<dbReference type="SUPFAM" id="SSF56112">
    <property type="entry name" value="Protein kinase-like (PK-like)"/>
    <property type="match status" value="1"/>
</dbReference>
<dbReference type="Gene3D" id="3.30.200.20">
    <property type="entry name" value="Phosphorylase Kinase, domain 1"/>
    <property type="match status" value="1"/>
</dbReference>
<evidence type="ECO:0000256" key="4">
    <source>
        <dbReference type="ARBA" id="ARBA00022741"/>
    </source>
</evidence>
<dbReference type="Pfam" id="PF00069">
    <property type="entry name" value="Pkinase"/>
    <property type="match status" value="1"/>
</dbReference>
<protein>
    <recommendedName>
        <fullName evidence="13">Protein kinase domain-containing protein</fullName>
    </recommendedName>
</protein>
<dbReference type="FunFam" id="3.30.200.20:FF:000474">
    <property type="entry name" value="Serine/threonine-protein kinase N2-like"/>
    <property type="match status" value="1"/>
</dbReference>
<dbReference type="PANTHER" id="PTHR24351">
    <property type="entry name" value="RIBOSOMAL PROTEIN S6 KINASE"/>
    <property type="match status" value="1"/>
</dbReference>
<gene>
    <name evidence="11" type="ORF">XELAEV_18035642mg</name>
</gene>
<dbReference type="InterPro" id="IPR011009">
    <property type="entry name" value="Kinase-like_dom_sf"/>
</dbReference>
<dbReference type="GO" id="GO:0004674">
    <property type="term" value="F:protein serine/threonine kinase activity"/>
    <property type="evidence" value="ECO:0007669"/>
    <property type="project" value="UniProtKB-KW"/>
</dbReference>
<dbReference type="InterPro" id="IPR017441">
    <property type="entry name" value="Protein_kinase_ATP_BS"/>
</dbReference>
<evidence type="ECO:0008006" key="13">
    <source>
        <dbReference type="Google" id="ProtNLM"/>
    </source>
</evidence>
<evidence type="ECO:0000259" key="9">
    <source>
        <dbReference type="PROSITE" id="PS50011"/>
    </source>
</evidence>
<dbReference type="Proteomes" id="UP000694892">
    <property type="component" value="Chromosome 7L"/>
</dbReference>
<accession>A0A974CGB1</accession>
<dbReference type="GO" id="GO:0005524">
    <property type="term" value="F:ATP binding"/>
    <property type="evidence" value="ECO:0007669"/>
    <property type="project" value="UniProtKB-UniRule"/>
</dbReference>
<keyword evidence="1 8" id="KW-0723">Serine/threonine-protein kinase</keyword>
<evidence type="ECO:0000256" key="2">
    <source>
        <dbReference type="ARBA" id="ARBA00022553"/>
    </source>
</evidence>
<name>A0A974CGB1_XENLA</name>
<reference evidence="12" key="1">
    <citation type="journal article" date="2016" name="Nature">
        <title>Genome evolution in the allotetraploid frog Xenopus laevis.</title>
        <authorList>
            <person name="Session A.M."/>
            <person name="Uno Y."/>
            <person name="Kwon T."/>
            <person name="Chapman J.A."/>
            <person name="Toyoda A."/>
            <person name="Takahashi S."/>
            <person name="Fukui A."/>
            <person name="Hikosaka A."/>
            <person name="Suzuki A."/>
            <person name="Kondo M."/>
            <person name="van Heeringen S.J."/>
            <person name="Quigley I."/>
            <person name="Heinz S."/>
            <person name="Ogino H."/>
            <person name="Ochi H."/>
            <person name="Hellsten U."/>
            <person name="Lyons J.B."/>
            <person name="Simakov O."/>
            <person name="Putnam N."/>
            <person name="Stites J."/>
            <person name="Kuroki Y."/>
            <person name="Tanaka T."/>
            <person name="Michiue T."/>
            <person name="Watanabe M."/>
            <person name="Bogdanovic O."/>
            <person name="Lister R."/>
            <person name="Georgiou G."/>
            <person name="Paranjpe S.S."/>
            <person name="van Kruijsbergen I."/>
            <person name="Shu S."/>
            <person name="Carlson J."/>
            <person name="Kinoshita T."/>
            <person name="Ohta Y."/>
            <person name="Mawaribuchi S."/>
            <person name="Jenkins J."/>
            <person name="Grimwood J."/>
            <person name="Schmutz J."/>
            <person name="Mitros T."/>
            <person name="Mozaffari S.V."/>
            <person name="Suzuki Y."/>
            <person name="Haramoto Y."/>
            <person name="Yamamoto T.S."/>
            <person name="Takagi C."/>
            <person name="Heald R."/>
            <person name="Miller K."/>
            <person name="Haudenschild C."/>
            <person name="Kitzman J."/>
            <person name="Nakayama T."/>
            <person name="Izutsu Y."/>
            <person name="Robert J."/>
            <person name="Fortriede J."/>
            <person name="Burns K."/>
            <person name="Lotay V."/>
            <person name="Karimi K."/>
            <person name="Yasuoka Y."/>
            <person name="Dichmann D.S."/>
            <person name="Flajnik M.F."/>
            <person name="Houston D.W."/>
            <person name="Shendure J."/>
            <person name="DuPasquier L."/>
            <person name="Vize P.D."/>
            <person name="Zorn A.M."/>
            <person name="Ito M."/>
            <person name="Marcotte E.M."/>
            <person name="Wallingford J.B."/>
            <person name="Ito Y."/>
            <person name="Asashima M."/>
            <person name="Ueno N."/>
            <person name="Matsuda Y."/>
            <person name="Veenstra G.J."/>
            <person name="Fujiyama A."/>
            <person name="Harland R.M."/>
            <person name="Taira M."/>
            <person name="Rokhsar D.S."/>
        </authorList>
    </citation>
    <scope>NUCLEOTIDE SEQUENCE [LARGE SCALE GENOMIC DNA]</scope>
    <source>
        <strain evidence="12">J</strain>
    </source>
</reference>